<evidence type="ECO:0000256" key="4">
    <source>
        <dbReference type="ARBA" id="ARBA00012895"/>
    </source>
</evidence>
<dbReference type="GO" id="GO:0046872">
    <property type="term" value="F:metal ion binding"/>
    <property type="evidence" value="ECO:0007669"/>
    <property type="project" value="UniProtKB-KW"/>
</dbReference>
<dbReference type="GO" id="GO:0000706">
    <property type="term" value="P:meiotic DNA double-strand break processing"/>
    <property type="evidence" value="ECO:0007669"/>
    <property type="project" value="TreeGrafter"/>
</dbReference>
<evidence type="ECO:0000259" key="12">
    <source>
        <dbReference type="Pfam" id="PF21180"/>
    </source>
</evidence>
<keyword evidence="9 10" id="KW-0413">Isomerase</keyword>
<reference evidence="13" key="1">
    <citation type="submission" date="2022-01" db="EMBL/GenBank/DDBJ databases">
        <authorList>
            <person name="King R."/>
        </authorList>
    </citation>
    <scope>NUCLEOTIDE SEQUENCE</scope>
</reference>
<evidence type="ECO:0000313" key="14">
    <source>
        <dbReference type="Proteomes" id="UP001153620"/>
    </source>
</evidence>
<comment type="cofactor">
    <cofactor evidence="2">
        <name>Mg(2+)</name>
        <dbReference type="ChEBI" id="CHEBI:18420"/>
    </cofactor>
</comment>
<feature type="domain" description="Spo11/DNA topoisomerase VI subunit A N-terminal" evidence="11">
    <location>
        <begin position="622"/>
        <end position="683"/>
    </location>
</feature>
<dbReference type="EMBL" id="OU895878">
    <property type="protein sequence ID" value="CAG9801642.1"/>
    <property type="molecule type" value="Genomic_DNA"/>
</dbReference>
<dbReference type="PROSITE" id="PS52041">
    <property type="entry name" value="TOPO_IIB"/>
    <property type="match status" value="1"/>
</dbReference>
<dbReference type="Proteomes" id="UP001153620">
    <property type="component" value="Chromosome 2"/>
</dbReference>
<dbReference type="SUPFAM" id="SSF56726">
    <property type="entry name" value="DNA topoisomerase IV, alpha subunit"/>
    <property type="match status" value="1"/>
</dbReference>
<dbReference type="PRINTS" id="PR01550">
    <property type="entry name" value="TOP6AFAMILY"/>
</dbReference>
<dbReference type="InterPro" id="IPR034136">
    <property type="entry name" value="TOPRIM_Topo6A/Spo11"/>
</dbReference>
<dbReference type="Gene3D" id="3.40.1360.10">
    <property type="match status" value="1"/>
</dbReference>
<evidence type="ECO:0000256" key="10">
    <source>
        <dbReference type="PROSITE-ProRule" id="PRU01385"/>
    </source>
</evidence>
<organism evidence="13 14">
    <name type="scientific">Chironomus riparius</name>
    <dbReference type="NCBI Taxonomy" id="315576"/>
    <lineage>
        <taxon>Eukaryota</taxon>
        <taxon>Metazoa</taxon>
        <taxon>Ecdysozoa</taxon>
        <taxon>Arthropoda</taxon>
        <taxon>Hexapoda</taxon>
        <taxon>Insecta</taxon>
        <taxon>Pterygota</taxon>
        <taxon>Neoptera</taxon>
        <taxon>Endopterygota</taxon>
        <taxon>Diptera</taxon>
        <taxon>Nematocera</taxon>
        <taxon>Chironomoidea</taxon>
        <taxon>Chironomidae</taxon>
        <taxon>Chironominae</taxon>
        <taxon>Chironomus</taxon>
    </lineage>
</organism>
<feature type="active site" description="O-(5'-phospho-DNA)-tyrosine intermediate" evidence="10">
    <location>
        <position position="651"/>
    </location>
</feature>
<protein>
    <recommendedName>
        <fullName evidence="4">DNA topoisomerase (ATP-hydrolyzing)</fullName>
        <ecNumber evidence="4">5.6.2.2</ecNumber>
    </recommendedName>
</protein>
<dbReference type="PANTHER" id="PTHR10848">
    <property type="entry name" value="MEIOTIC RECOMBINATION PROTEIN SPO11"/>
    <property type="match status" value="1"/>
</dbReference>
<evidence type="ECO:0000256" key="7">
    <source>
        <dbReference type="ARBA" id="ARBA00023029"/>
    </source>
</evidence>
<comment type="similarity">
    <text evidence="3 10">Belongs to the TOP6A family.</text>
</comment>
<keyword evidence="8 10" id="KW-0238">DNA-binding</keyword>
<evidence type="ECO:0000256" key="2">
    <source>
        <dbReference type="ARBA" id="ARBA00001946"/>
    </source>
</evidence>
<evidence type="ECO:0000313" key="13">
    <source>
        <dbReference type="EMBL" id="CAG9801642.1"/>
    </source>
</evidence>
<dbReference type="GO" id="GO:0007131">
    <property type="term" value="P:reciprocal meiotic recombination"/>
    <property type="evidence" value="ECO:0007669"/>
    <property type="project" value="TreeGrafter"/>
</dbReference>
<dbReference type="InterPro" id="IPR002815">
    <property type="entry name" value="Spo11/TopoVI_A"/>
</dbReference>
<dbReference type="GO" id="GO:0042138">
    <property type="term" value="P:meiotic DNA double-strand break formation"/>
    <property type="evidence" value="ECO:0007669"/>
    <property type="project" value="TreeGrafter"/>
</dbReference>
<dbReference type="PANTHER" id="PTHR10848:SF0">
    <property type="entry name" value="MEIOTIC RECOMBINATION PROTEIN SPO11"/>
    <property type="match status" value="1"/>
</dbReference>
<evidence type="ECO:0000256" key="5">
    <source>
        <dbReference type="ARBA" id="ARBA00022723"/>
    </source>
</evidence>
<evidence type="ECO:0000259" key="11">
    <source>
        <dbReference type="Pfam" id="PF04406"/>
    </source>
</evidence>
<dbReference type="GO" id="GO:0003677">
    <property type="term" value="F:DNA binding"/>
    <property type="evidence" value="ECO:0007669"/>
    <property type="project" value="UniProtKB-UniRule"/>
</dbReference>
<dbReference type="GO" id="GO:0005524">
    <property type="term" value="F:ATP binding"/>
    <property type="evidence" value="ECO:0007669"/>
    <property type="project" value="InterPro"/>
</dbReference>
<keyword evidence="7 10" id="KW-0799">Topoisomerase</keyword>
<dbReference type="InterPro" id="IPR013049">
    <property type="entry name" value="Spo11/TopoVI_A_N"/>
</dbReference>
<dbReference type="AlphaFoldDB" id="A0A9N9RND6"/>
<dbReference type="GO" id="GO:0003918">
    <property type="term" value="F:DNA topoisomerase type II (double strand cut, ATP-hydrolyzing) activity"/>
    <property type="evidence" value="ECO:0007669"/>
    <property type="project" value="UniProtKB-UniRule"/>
</dbReference>
<keyword evidence="14" id="KW-1185">Reference proteome</keyword>
<reference evidence="13" key="2">
    <citation type="submission" date="2022-10" db="EMBL/GenBank/DDBJ databases">
        <authorList>
            <consortium name="ENA_rothamsted_submissions"/>
            <consortium name="culmorum"/>
            <person name="King R."/>
        </authorList>
    </citation>
    <scope>NUCLEOTIDE SEQUENCE</scope>
</reference>
<evidence type="ECO:0000256" key="3">
    <source>
        <dbReference type="ARBA" id="ARBA00006559"/>
    </source>
</evidence>
<dbReference type="Pfam" id="PF21180">
    <property type="entry name" value="TOP6A-Spo11_Toprim"/>
    <property type="match status" value="1"/>
</dbReference>
<feature type="domain" description="Topoisomerase 6 subunit A/Spo11 TOPRIM" evidence="12">
    <location>
        <begin position="729"/>
        <end position="896"/>
    </location>
</feature>
<keyword evidence="6" id="KW-0460">Magnesium</keyword>
<name>A0A9N9RND6_9DIPT</name>
<dbReference type="Pfam" id="PF04406">
    <property type="entry name" value="TP6A_N"/>
    <property type="match status" value="1"/>
</dbReference>
<sequence length="919" mass="104424">MCDNARTGISSAALRYLQLIEQNEENGDSNLESLSLDVYDKLKGNDVEQAASLMPSYNDPFADNKKDDSLINSFKDSLARNENKKPEDSLMSSYSNPFVDRHENELECSYMKSFNNPFTKNIESIESNDNFFTDNIIQDPVNSQMKSLTCILDATDILIDDSDINYRPEIAQMSFLYSRDDQNSILVPKSSSKSIELESSSSKSFPSPPLKRFCFDSKESSLNKSNAYNSVTSESLFKETGKNINCTDDIFDMQNLNKSDYSISSVNDNSTTNSIFKQSLSSSIQSENSESNLDSTLKNVMCKGDDSSIQVNATELTRIKTCKVNTFYQAPRILNNKKIDEFYNIYDSTDWKSENIDLDNIMEPSIDYLLYKFKCLRPLTTGRKDYSISYNDKDGFDSDSINQGLDEIQDSFDNRNFICSTPEESENPDDKTNLLKTVDLNMAVNAVTSKNVCQEDDDNNTTKSFLVNKKSKNVWSAITHVSCSIPLIEQESSEPQFDITTIFDFSNQNEFPNEQESLNNDTARFELMLSVLKDCNNSVDKTTSEVQETLKIAKNRKAAIFAQIEMLTQALVTSLVNQNAMIIKLHRIKDWKDCKYESNVLSQKETAIKIKSLSFTNKNTERTFTIFVHLLGEIYKLLGQNITCTKRELYYRDVELTKSQVSVNKAIDEICSLLNVQCWELGVLSTSKGLVAGDLRIITDEDELIDYSTTNSVPQKPSGIKSMESNAEYVLVVEKDTVFTRLIEENIMEKIGKKIILITAKGYPDINTRVMLKRIEMELQKPIYIIVDADAYGIDIMCTYKFGSLQMVKFSEQLAVPTMEWIGIYPTSIEKLDITRTQLTDADVKKVDELLARPYINDHLKTELAHLKNRGLKAEIESIYHFSIDYLIHDYIPQTIAAIPGPNREIIRGSSCFKEHLFS</sequence>
<dbReference type="Gene3D" id="1.10.10.10">
    <property type="entry name" value="Winged helix-like DNA-binding domain superfamily/Winged helix DNA-binding domain"/>
    <property type="match status" value="1"/>
</dbReference>
<dbReference type="EC" id="5.6.2.2" evidence="4"/>
<evidence type="ECO:0000256" key="8">
    <source>
        <dbReference type="ARBA" id="ARBA00023125"/>
    </source>
</evidence>
<comment type="catalytic activity">
    <reaction evidence="1 10">
        <text>ATP-dependent breakage, passage and rejoining of double-stranded DNA.</text>
        <dbReference type="EC" id="5.6.2.2"/>
    </reaction>
</comment>
<dbReference type="OrthoDB" id="5377392at2759"/>
<proteinExistence type="inferred from homology"/>
<evidence type="ECO:0000256" key="9">
    <source>
        <dbReference type="ARBA" id="ARBA00023235"/>
    </source>
</evidence>
<dbReference type="CDD" id="cd00223">
    <property type="entry name" value="TOPRIM_TopoIIB_SPO"/>
    <property type="match status" value="1"/>
</dbReference>
<dbReference type="InterPro" id="IPR036388">
    <property type="entry name" value="WH-like_DNA-bd_sf"/>
</dbReference>
<dbReference type="InterPro" id="IPR036078">
    <property type="entry name" value="Spo11/TopoVI_A_sf"/>
</dbReference>
<evidence type="ECO:0000256" key="6">
    <source>
        <dbReference type="ARBA" id="ARBA00022842"/>
    </source>
</evidence>
<evidence type="ECO:0000256" key="1">
    <source>
        <dbReference type="ARBA" id="ARBA00000185"/>
    </source>
</evidence>
<gene>
    <name evidence="13" type="ORF">CHIRRI_LOCUS4564</name>
</gene>
<accession>A0A9N9RND6</accession>
<keyword evidence="5" id="KW-0479">Metal-binding</keyword>
<dbReference type="GO" id="GO:0000228">
    <property type="term" value="C:nuclear chromosome"/>
    <property type="evidence" value="ECO:0007669"/>
    <property type="project" value="TreeGrafter"/>
</dbReference>